<dbReference type="CDD" id="cd02440">
    <property type="entry name" value="AdoMet_MTases"/>
    <property type="match status" value="1"/>
</dbReference>
<dbReference type="GeneID" id="56060430"/>
<dbReference type="RefSeq" id="WP_179362877.1">
    <property type="nucleotide sequence ID" value="NZ_CP026994.1"/>
</dbReference>
<evidence type="ECO:0000313" key="3">
    <source>
        <dbReference type="Proteomes" id="UP000509441"/>
    </source>
</evidence>
<dbReference type="SUPFAM" id="SSF53335">
    <property type="entry name" value="S-adenosyl-L-methionine-dependent methyltransferases"/>
    <property type="match status" value="1"/>
</dbReference>
<keyword evidence="3" id="KW-1185">Reference proteome</keyword>
<organism evidence="2 3">
    <name type="scientific">Nitrosopumilus oxyclinae</name>
    <dbReference type="NCBI Taxonomy" id="1959104"/>
    <lineage>
        <taxon>Archaea</taxon>
        <taxon>Nitrososphaerota</taxon>
        <taxon>Nitrososphaeria</taxon>
        <taxon>Nitrosopumilales</taxon>
        <taxon>Nitrosopumilaceae</taxon>
        <taxon>Nitrosopumilus</taxon>
    </lineage>
</organism>
<dbReference type="AlphaFoldDB" id="A0A7D5M0M9"/>
<sequence>MVFGKKFQKYYRALRRRTIGFQYGDIWQGKNAEKWYESTDSIYPLVHNDFLNYLSDKHDIKSVLEVGCGPGVYPIKYKDIFEKFEYTGIDISKSAIEYCKTHSDFNFLCDDFIQIDFPKKFDFVFSRSVIDHVYDIDQFLLKTVNLTKKYAYIYAYRGFFPTSENHDSKLDKNGSYYVNALSKKQLEKTLLKSGLDKTEFIIRSQESGHNEWNIGTIIEINKI</sequence>
<evidence type="ECO:0000259" key="1">
    <source>
        <dbReference type="Pfam" id="PF13847"/>
    </source>
</evidence>
<name>A0A7D5M0M9_9ARCH</name>
<dbReference type="EMBL" id="CP026994">
    <property type="protein sequence ID" value="QLH04014.1"/>
    <property type="molecule type" value="Genomic_DNA"/>
</dbReference>
<accession>A0A7D5M0M9</accession>
<evidence type="ECO:0000313" key="2">
    <source>
        <dbReference type="EMBL" id="QLH04014.1"/>
    </source>
</evidence>
<dbReference type="KEGG" id="nox:C5F49_00755"/>
<dbReference type="PANTHER" id="PTHR43861">
    <property type="entry name" value="TRANS-ACONITATE 2-METHYLTRANSFERASE-RELATED"/>
    <property type="match status" value="1"/>
</dbReference>
<dbReference type="OrthoDB" id="11691at2157"/>
<dbReference type="Pfam" id="PF13847">
    <property type="entry name" value="Methyltransf_31"/>
    <property type="match status" value="1"/>
</dbReference>
<reference evidence="2 3" key="1">
    <citation type="submission" date="2018-02" db="EMBL/GenBank/DDBJ databases">
        <title>Complete genome of Nitrosopumilus oxyclinae HCE1.</title>
        <authorList>
            <person name="Qin W."/>
            <person name="Zheng Y."/>
            <person name="Stahl D.A."/>
        </authorList>
    </citation>
    <scope>NUCLEOTIDE SEQUENCE [LARGE SCALE GENOMIC DNA]</scope>
    <source>
        <strain evidence="2 3">HCE1</strain>
    </source>
</reference>
<dbReference type="Gene3D" id="3.40.50.150">
    <property type="entry name" value="Vaccinia Virus protein VP39"/>
    <property type="match status" value="1"/>
</dbReference>
<dbReference type="InterPro" id="IPR025714">
    <property type="entry name" value="Methyltranfer_dom"/>
</dbReference>
<protein>
    <recommendedName>
        <fullName evidence="1">Methyltransferase domain-containing protein</fullName>
    </recommendedName>
</protein>
<dbReference type="InterPro" id="IPR029063">
    <property type="entry name" value="SAM-dependent_MTases_sf"/>
</dbReference>
<gene>
    <name evidence="2" type="ORF">C5F49_00755</name>
</gene>
<dbReference type="Proteomes" id="UP000509441">
    <property type="component" value="Chromosome"/>
</dbReference>
<proteinExistence type="predicted"/>
<feature type="domain" description="Methyltransferase" evidence="1">
    <location>
        <begin position="59"/>
        <end position="181"/>
    </location>
</feature>